<sequence>MTEPTDGIMLNMILLGSNSLADAISEISGFEYVSESNSTAVSCTSNSTSSPANAPYVDLDSEDSNAHSSTGLSSGLGCEHAVSDPEGEDQGNESDPGINQLNLNDFIGVEYNENGEPITTYVSHAKDIFGYPETLFSDFMLHHKVKPGWWPSSIDNVISMVAQFALNHDTPYPGDGDCWGAETSYRFVVNKLNESTYYITDCEAESIYGELQIPKELLLQPKFKLGAWYAKKCAMLLNLPFDHKAWDKAREIGNVFADGMKFVLTCGIPAYPKGLGLQGTFEPHEHL</sequence>
<dbReference type="OrthoDB" id="3065962at2759"/>
<evidence type="ECO:0000313" key="3">
    <source>
        <dbReference type="Proteomes" id="UP000053593"/>
    </source>
</evidence>
<dbReference type="EMBL" id="KN834790">
    <property type="protein sequence ID" value="KIK57611.1"/>
    <property type="molecule type" value="Genomic_DNA"/>
</dbReference>
<dbReference type="Proteomes" id="UP000053593">
    <property type="component" value="Unassembled WGS sequence"/>
</dbReference>
<accession>A0A0D0BQY8</accession>
<organism evidence="2 3">
    <name type="scientific">Collybiopsis luxurians FD-317 M1</name>
    <dbReference type="NCBI Taxonomy" id="944289"/>
    <lineage>
        <taxon>Eukaryota</taxon>
        <taxon>Fungi</taxon>
        <taxon>Dikarya</taxon>
        <taxon>Basidiomycota</taxon>
        <taxon>Agaricomycotina</taxon>
        <taxon>Agaricomycetes</taxon>
        <taxon>Agaricomycetidae</taxon>
        <taxon>Agaricales</taxon>
        <taxon>Marasmiineae</taxon>
        <taxon>Omphalotaceae</taxon>
        <taxon>Collybiopsis</taxon>
        <taxon>Collybiopsis luxurians</taxon>
    </lineage>
</organism>
<gene>
    <name evidence="2" type="ORF">GYMLUDRAFT_246952</name>
</gene>
<dbReference type="HOGENOM" id="CLU_969957_0_0_1"/>
<feature type="region of interest" description="Disordered" evidence="1">
    <location>
        <begin position="59"/>
        <end position="98"/>
    </location>
</feature>
<evidence type="ECO:0000256" key="1">
    <source>
        <dbReference type="SAM" id="MobiDB-lite"/>
    </source>
</evidence>
<protein>
    <submittedName>
        <fullName evidence="2">Uncharacterized protein</fullName>
    </submittedName>
</protein>
<reference evidence="2 3" key="1">
    <citation type="submission" date="2014-04" db="EMBL/GenBank/DDBJ databases">
        <title>Evolutionary Origins and Diversification of the Mycorrhizal Mutualists.</title>
        <authorList>
            <consortium name="DOE Joint Genome Institute"/>
            <consortium name="Mycorrhizal Genomics Consortium"/>
            <person name="Kohler A."/>
            <person name="Kuo A."/>
            <person name="Nagy L.G."/>
            <person name="Floudas D."/>
            <person name="Copeland A."/>
            <person name="Barry K.W."/>
            <person name="Cichocki N."/>
            <person name="Veneault-Fourrey C."/>
            <person name="LaButti K."/>
            <person name="Lindquist E.A."/>
            <person name="Lipzen A."/>
            <person name="Lundell T."/>
            <person name="Morin E."/>
            <person name="Murat C."/>
            <person name="Riley R."/>
            <person name="Ohm R."/>
            <person name="Sun H."/>
            <person name="Tunlid A."/>
            <person name="Henrissat B."/>
            <person name="Grigoriev I.V."/>
            <person name="Hibbett D.S."/>
            <person name="Martin F."/>
        </authorList>
    </citation>
    <scope>NUCLEOTIDE SEQUENCE [LARGE SCALE GENOMIC DNA]</scope>
    <source>
        <strain evidence="2 3">FD-317 M1</strain>
    </source>
</reference>
<dbReference type="AlphaFoldDB" id="A0A0D0BQY8"/>
<evidence type="ECO:0000313" key="2">
    <source>
        <dbReference type="EMBL" id="KIK57611.1"/>
    </source>
</evidence>
<proteinExistence type="predicted"/>
<keyword evidence="3" id="KW-1185">Reference proteome</keyword>
<name>A0A0D0BQY8_9AGAR</name>